<dbReference type="AlphaFoldDB" id="A0A1H4D1Y2"/>
<feature type="chain" id="PRO_5011490690" evidence="1">
    <location>
        <begin position="34"/>
        <end position="292"/>
    </location>
</feature>
<proteinExistence type="predicted"/>
<dbReference type="STRING" id="551991.SAMN05192529_1423"/>
<dbReference type="GO" id="GO:0016787">
    <property type="term" value="F:hydrolase activity"/>
    <property type="evidence" value="ECO:0007669"/>
    <property type="project" value="UniProtKB-KW"/>
</dbReference>
<dbReference type="EMBL" id="FNQY01000042">
    <property type="protein sequence ID" value="SEA66546.1"/>
    <property type="molecule type" value="Genomic_DNA"/>
</dbReference>
<sequence>MRNSILRKYINRPIILCLSMLIVILLVSSQGQAASVDTIAFYSMAMHRDMKTVVILPKDYENVKAVSEAPALPVVYLLHGYSGDYSDWIKKVPAVASYADQYHLMIVCPDGGFAGWYFDSPVKKYSNYETFITTELVQWVDKHYKTIKNKKGRAIMGLSMGGYGALYLAILHQNIFGAAGSMSGAVDITGLAGSFGIQDLLGSYSEYPKRWEQHSVLYLTHKLINDSLKMIIDCGSDDFLYQQNLALHKKLLYDKIDHDFITRPGAHTWDYWANSIQFELLFMDHFFKQGKN</sequence>
<dbReference type="RefSeq" id="WP_244519025.1">
    <property type="nucleotide sequence ID" value="NZ_FNQY01000042.1"/>
</dbReference>
<keyword evidence="2" id="KW-0378">Hydrolase</keyword>
<name>A0A1H4D1Y2_9BACT</name>
<evidence type="ECO:0000313" key="3">
    <source>
        <dbReference type="Proteomes" id="UP000199041"/>
    </source>
</evidence>
<dbReference type="InterPro" id="IPR029058">
    <property type="entry name" value="AB_hydrolase_fold"/>
</dbReference>
<reference evidence="2 3" key="1">
    <citation type="submission" date="2016-10" db="EMBL/GenBank/DDBJ databases">
        <authorList>
            <person name="de Groot N.N."/>
        </authorList>
    </citation>
    <scope>NUCLEOTIDE SEQUENCE [LARGE SCALE GENOMIC DNA]</scope>
    <source>
        <strain evidence="2 3">Vu-144</strain>
    </source>
</reference>
<evidence type="ECO:0000313" key="2">
    <source>
        <dbReference type="EMBL" id="SEA66546.1"/>
    </source>
</evidence>
<dbReference type="GO" id="GO:0016747">
    <property type="term" value="F:acyltransferase activity, transferring groups other than amino-acyl groups"/>
    <property type="evidence" value="ECO:0007669"/>
    <property type="project" value="TreeGrafter"/>
</dbReference>
<keyword evidence="1" id="KW-0732">Signal</keyword>
<dbReference type="Pfam" id="PF00756">
    <property type="entry name" value="Esterase"/>
    <property type="match status" value="1"/>
</dbReference>
<dbReference type="PANTHER" id="PTHR48098:SF1">
    <property type="entry name" value="DIACYLGLYCEROL ACYLTRANSFERASE_MYCOLYLTRANSFERASE AG85A"/>
    <property type="match status" value="1"/>
</dbReference>
<dbReference type="PANTHER" id="PTHR48098">
    <property type="entry name" value="ENTEROCHELIN ESTERASE-RELATED"/>
    <property type="match status" value="1"/>
</dbReference>
<gene>
    <name evidence="2" type="ORF">SAMN05192529_1423</name>
</gene>
<dbReference type="InterPro" id="IPR000801">
    <property type="entry name" value="Esterase-like"/>
</dbReference>
<organism evidence="2 3">
    <name type="scientific">Arachidicoccus rhizosphaerae</name>
    <dbReference type="NCBI Taxonomy" id="551991"/>
    <lineage>
        <taxon>Bacteria</taxon>
        <taxon>Pseudomonadati</taxon>
        <taxon>Bacteroidota</taxon>
        <taxon>Chitinophagia</taxon>
        <taxon>Chitinophagales</taxon>
        <taxon>Chitinophagaceae</taxon>
        <taxon>Arachidicoccus</taxon>
    </lineage>
</organism>
<feature type="signal peptide" evidence="1">
    <location>
        <begin position="1"/>
        <end position="33"/>
    </location>
</feature>
<accession>A0A1H4D1Y2</accession>
<protein>
    <submittedName>
        <fullName evidence="2">S-formylglutathione hydrolase FrmB</fullName>
    </submittedName>
</protein>
<dbReference type="InterPro" id="IPR050583">
    <property type="entry name" value="Mycobacterial_A85_antigen"/>
</dbReference>
<dbReference type="Gene3D" id="3.40.50.1820">
    <property type="entry name" value="alpha/beta hydrolase"/>
    <property type="match status" value="1"/>
</dbReference>
<evidence type="ECO:0000256" key="1">
    <source>
        <dbReference type="SAM" id="SignalP"/>
    </source>
</evidence>
<keyword evidence="3" id="KW-1185">Reference proteome</keyword>
<dbReference type="SUPFAM" id="SSF53474">
    <property type="entry name" value="alpha/beta-Hydrolases"/>
    <property type="match status" value="1"/>
</dbReference>
<dbReference type="Proteomes" id="UP000199041">
    <property type="component" value="Unassembled WGS sequence"/>
</dbReference>